<keyword evidence="2" id="KW-0808">Transferase</keyword>
<evidence type="ECO:0000313" key="4">
    <source>
        <dbReference type="Proteomes" id="UP001151529"/>
    </source>
</evidence>
<evidence type="ECO:0000313" key="3">
    <source>
        <dbReference type="EMBL" id="KAJ6672205.1"/>
    </source>
</evidence>
<dbReference type="Pfam" id="PF02458">
    <property type="entry name" value="Transferase"/>
    <property type="match status" value="1"/>
</dbReference>
<dbReference type="Proteomes" id="UP001151529">
    <property type="component" value="Chromosome 12"/>
</dbReference>
<dbReference type="AlphaFoldDB" id="A0A9Q0NM02"/>
<keyword evidence="4" id="KW-1185">Reference proteome</keyword>
<comment type="caution">
    <text evidence="3">The sequence shown here is derived from an EMBL/GenBank/DDBJ whole genome shotgun (WGS) entry which is preliminary data.</text>
</comment>
<dbReference type="Gene3D" id="3.30.559.10">
    <property type="entry name" value="Chloramphenicol acetyltransferase-like domain"/>
    <property type="match status" value="1"/>
</dbReference>
<sequence>MLCQNSKVPVRYHPLAGRLMTSSEGKPIVDCSGEGALFIEAEANCKINDIGDTTQPDPATLGKLVYEIPGAQIILQIPPVVAQLTIFNCGGSFLGLRTNQCMKILFALDGRSRFEPPPIPDNFGNAIFLANSVCKAGELMDNQLSYEQGWIRRLLKWLMTVMRSAIDRLFTRPVSQPEKEVMLLPSHGKERKNINVIFGTAAAAMKIFEEPMKISSNQKIHSELAS</sequence>
<accession>A0A9Q0NM02</accession>
<evidence type="ECO:0000256" key="2">
    <source>
        <dbReference type="ARBA" id="ARBA00022679"/>
    </source>
</evidence>
<dbReference type="EMBL" id="JAPFFL010000018">
    <property type="protein sequence ID" value="KAJ6672205.1"/>
    <property type="molecule type" value="Genomic_DNA"/>
</dbReference>
<name>A0A9Q0NM02_SALVM</name>
<dbReference type="InterPro" id="IPR050317">
    <property type="entry name" value="Plant_Fungal_Acyltransferase"/>
</dbReference>
<dbReference type="PANTHER" id="PTHR31642:SF310">
    <property type="entry name" value="FATTY ALCOHOL:CAFFEOYL-COA ACYLTRANSFERASE"/>
    <property type="match status" value="1"/>
</dbReference>
<protein>
    <submittedName>
        <fullName evidence="3">TRICHOTHECENE 3-O-ACETYLTRANSFERASE</fullName>
    </submittedName>
</protein>
<proteinExistence type="inferred from homology"/>
<gene>
    <name evidence="3" type="ORF">OIU85_013542</name>
</gene>
<organism evidence="3 4">
    <name type="scientific">Salix viminalis</name>
    <name type="common">Common osier</name>
    <name type="synonym">Basket willow</name>
    <dbReference type="NCBI Taxonomy" id="40686"/>
    <lineage>
        <taxon>Eukaryota</taxon>
        <taxon>Viridiplantae</taxon>
        <taxon>Streptophyta</taxon>
        <taxon>Embryophyta</taxon>
        <taxon>Tracheophyta</taxon>
        <taxon>Spermatophyta</taxon>
        <taxon>Magnoliopsida</taxon>
        <taxon>eudicotyledons</taxon>
        <taxon>Gunneridae</taxon>
        <taxon>Pentapetalae</taxon>
        <taxon>rosids</taxon>
        <taxon>fabids</taxon>
        <taxon>Malpighiales</taxon>
        <taxon>Salicaceae</taxon>
        <taxon>Saliceae</taxon>
        <taxon>Salix</taxon>
    </lineage>
</organism>
<evidence type="ECO:0000256" key="1">
    <source>
        <dbReference type="ARBA" id="ARBA00009861"/>
    </source>
</evidence>
<reference evidence="3" key="2">
    <citation type="journal article" date="2023" name="Int. J. Mol. Sci.">
        <title>De Novo Assembly and Annotation of 11 Diverse Shrub Willow (Salix) Genomes Reveals Novel Gene Organization in Sex-Linked Regions.</title>
        <authorList>
            <person name="Hyden B."/>
            <person name="Feng K."/>
            <person name="Yates T.B."/>
            <person name="Jawdy S."/>
            <person name="Cereghino C."/>
            <person name="Smart L.B."/>
            <person name="Muchero W."/>
        </authorList>
    </citation>
    <scope>NUCLEOTIDE SEQUENCE [LARGE SCALE GENOMIC DNA]</scope>
    <source>
        <tissue evidence="3">Shoot tip</tissue>
    </source>
</reference>
<reference evidence="3" key="1">
    <citation type="submission" date="2022-11" db="EMBL/GenBank/DDBJ databases">
        <authorList>
            <person name="Hyden B.L."/>
            <person name="Feng K."/>
            <person name="Yates T."/>
            <person name="Jawdy S."/>
            <person name="Smart L.B."/>
            <person name="Muchero W."/>
        </authorList>
    </citation>
    <scope>NUCLEOTIDE SEQUENCE</scope>
    <source>
        <tissue evidence="3">Shoot tip</tissue>
    </source>
</reference>
<dbReference type="GO" id="GO:0016747">
    <property type="term" value="F:acyltransferase activity, transferring groups other than amino-acyl groups"/>
    <property type="evidence" value="ECO:0007669"/>
    <property type="project" value="TreeGrafter"/>
</dbReference>
<dbReference type="OrthoDB" id="1744381at2759"/>
<comment type="similarity">
    <text evidence="1">Belongs to the plant acyltransferase family.</text>
</comment>
<dbReference type="PANTHER" id="PTHR31642">
    <property type="entry name" value="TRICHOTHECENE 3-O-ACETYLTRANSFERASE"/>
    <property type="match status" value="1"/>
</dbReference>
<dbReference type="InterPro" id="IPR023213">
    <property type="entry name" value="CAT-like_dom_sf"/>
</dbReference>